<organism evidence="3 4">
    <name type="scientific">Streptosporangium oxazolinicum</name>
    <dbReference type="NCBI Taxonomy" id="909287"/>
    <lineage>
        <taxon>Bacteria</taxon>
        <taxon>Bacillati</taxon>
        <taxon>Actinomycetota</taxon>
        <taxon>Actinomycetes</taxon>
        <taxon>Streptosporangiales</taxon>
        <taxon>Streptosporangiaceae</taxon>
        <taxon>Streptosporangium</taxon>
    </lineage>
</organism>
<evidence type="ECO:0000256" key="1">
    <source>
        <dbReference type="SAM" id="MobiDB-lite"/>
    </source>
</evidence>
<evidence type="ECO:0000313" key="4">
    <source>
        <dbReference type="Proteomes" id="UP001501251"/>
    </source>
</evidence>
<evidence type="ECO:0000259" key="2">
    <source>
        <dbReference type="PROSITE" id="PS51186"/>
    </source>
</evidence>
<dbReference type="SUPFAM" id="SSF55729">
    <property type="entry name" value="Acyl-CoA N-acyltransferases (Nat)"/>
    <property type="match status" value="1"/>
</dbReference>
<feature type="domain" description="N-acetyltransferase" evidence="2">
    <location>
        <begin position="168"/>
        <end position="300"/>
    </location>
</feature>
<gene>
    <name evidence="3" type="ORF">GCM10022252_68940</name>
</gene>
<comment type="caution">
    <text evidence="3">The sequence shown here is derived from an EMBL/GenBank/DDBJ whole genome shotgun (WGS) entry which is preliminary data.</text>
</comment>
<dbReference type="PROSITE" id="PS51186">
    <property type="entry name" value="GNAT"/>
    <property type="match status" value="1"/>
</dbReference>
<dbReference type="RefSeq" id="WP_344922404.1">
    <property type="nucleotide sequence ID" value="NZ_BAABAQ010000016.1"/>
</dbReference>
<dbReference type="Proteomes" id="UP001501251">
    <property type="component" value="Unassembled WGS sequence"/>
</dbReference>
<name>A0ABP8BHA2_9ACTN</name>
<dbReference type="Pfam" id="PF00583">
    <property type="entry name" value="Acetyltransf_1"/>
    <property type="match status" value="1"/>
</dbReference>
<protein>
    <recommendedName>
        <fullName evidence="2">N-acetyltransferase domain-containing protein</fullName>
    </recommendedName>
</protein>
<keyword evidence="4" id="KW-1185">Reference proteome</keyword>
<dbReference type="InterPro" id="IPR016181">
    <property type="entry name" value="Acyl_CoA_acyltransferase"/>
</dbReference>
<reference evidence="4" key="1">
    <citation type="journal article" date="2019" name="Int. J. Syst. Evol. Microbiol.">
        <title>The Global Catalogue of Microorganisms (GCM) 10K type strain sequencing project: providing services to taxonomists for standard genome sequencing and annotation.</title>
        <authorList>
            <consortium name="The Broad Institute Genomics Platform"/>
            <consortium name="The Broad Institute Genome Sequencing Center for Infectious Disease"/>
            <person name="Wu L."/>
            <person name="Ma J."/>
        </authorList>
    </citation>
    <scope>NUCLEOTIDE SEQUENCE [LARGE SCALE GENOMIC DNA]</scope>
    <source>
        <strain evidence="4">JCM 17388</strain>
    </source>
</reference>
<accession>A0ABP8BHA2</accession>
<dbReference type="InterPro" id="IPR000182">
    <property type="entry name" value="GNAT_dom"/>
</dbReference>
<evidence type="ECO:0000313" key="3">
    <source>
        <dbReference type="EMBL" id="GAA4206591.1"/>
    </source>
</evidence>
<sequence>MAWQDVIGDGVPRIAESPLESARFGRPVERLTVPAGSGSSFPSVREAVLGSEADVIVLRYPAEHVGWFAELTTLGRTAVFADSLTYWRLYAGRGRAPEPPGDLQVTERVTPAVVRESISDCFATYRNHYLANPLFDAAGALAGYREWALRSAAEGKCLVIRRRGTGGDADPDAPPDATPAPDAARDKTSDPDATPGGTPVPDAAPDPGAAPDGILGLATFSDDDLRMEILLAGVNSRVRGRGLYAHLLAALERRALALGLREIVTSTQAHNTGGQRAWVRYGFEPVHAFLTVHLIRSPLPRGGRR</sequence>
<dbReference type="Gene3D" id="3.40.630.30">
    <property type="match status" value="1"/>
</dbReference>
<dbReference type="EMBL" id="BAABAQ010000016">
    <property type="protein sequence ID" value="GAA4206591.1"/>
    <property type="molecule type" value="Genomic_DNA"/>
</dbReference>
<feature type="region of interest" description="Disordered" evidence="1">
    <location>
        <begin position="164"/>
        <end position="213"/>
    </location>
</feature>
<proteinExistence type="predicted"/>
<feature type="compositionally biased region" description="Low complexity" evidence="1">
    <location>
        <begin position="193"/>
        <end position="213"/>
    </location>
</feature>